<comment type="caution">
    <text evidence="2">The sequence shown here is derived from an EMBL/GenBank/DDBJ whole genome shotgun (WGS) entry which is preliminary data.</text>
</comment>
<sequence>MERYSWDTLPEAARLAVWQHLGPTTVIRDVEQGQNCNLALVLRTDDDGDVFLKGVRGIGPRMRWLRNEAEASALAPGIAPVTRFSTDVRTDEQWFIVGFEYVNGRPADLSPDSDDLGIVSATLKQLGAFPGGSVQPLSKRWASADWWEKLATEDSSRVEGWNVGMLTEWCQSVPAHVEGCALLHTDLHEHQFMIDDASSSVRVIDWGRPASGAPWVDTAFLVVRLIAAGHAPEIAETWATAVPAWSARTAEGITAFACYVAGLWSYRAATAPFPGATKLSTAARTYAQYRLRQVASPV</sequence>
<dbReference type="Pfam" id="PF01636">
    <property type="entry name" value="APH"/>
    <property type="match status" value="1"/>
</dbReference>
<dbReference type="OrthoDB" id="2570531at2"/>
<protein>
    <recommendedName>
        <fullName evidence="1">Aminoglycoside phosphotransferase domain-containing protein</fullName>
    </recommendedName>
</protein>
<dbReference type="InterPro" id="IPR011009">
    <property type="entry name" value="Kinase-like_dom_sf"/>
</dbReference>
<evidence type="ECO:0000313" key="2">
    <source>
        <dbReference type="EMBL" id="RSM47909.1"/>
    </source>
</evidence>
<dbReference type="Gene3D" id="3.90.1200.10">
    <property type="match status" value="1"/>
</dbReference>
<name>A0A428WXX4_AMYBA</name>
<organism evidence="2 3">
    <name type="scientific">Amycolatopsis balhimycina DSM 5908</name>
    <dbReference type="NCBI Taxonomy" id="1081091"/>
    <lineage>
        <taxon>Bacteria</taxon>
        <taxon>Bacillati</taxon>
        <taxon>Actinomycetota</taxon>
        <taxon>Actinomycetes</taxon>
        <taxon>Pseudonocardiales</taxon>
        <taxon>Pseudonocardiaceae</taxon>
        <taxon>Amycolatopsis</taxon>
    </lineage>
</organism>
<proteinExistence type="predicted"/>
<evidence type="ECO:0000313" key="3">
    <source>
        <dbReference type="Proteomes" id="UP000286716"/>
    </source>
</evidence>
<reference evidence="2 3" key="1">
    <citation type="submission" date="2018-05" db="EMBL/GenBank/DDBJ databases">
        <title>Evolution of GPA BGCs.</title>
        <authorList>
            <person name="Waglechner N."/>
            <person name="Wright G.D."/>
        </authorList>
    </citation>
    <scope>NUCLEOTIDE SEQUENCE [LARGE SCALE GENOMIC DNA]</scope>
    <source>
        <strain evidence="2 3">DSM 5908</strain>
    </source>
</reference>
<evidence type="ECO:0000259" key="1">
    <source>
        <dbReference type="Pfam" id="PF01636"/>
    </source>
</evidence>
<dbReference type="Proteomes" id="UP000286716">
    <property type="component" value="Unassembled WGS sequence"/>
</dbReference>
<dbReference type="InterPro" id="IPR002575">
    <property type="entry name" value="Aminoglycoside_PTrfase"/>
</dbReference>
<accession>A0A428WXX4</accession>
<feature type="domain" description="Aminoglycoside phosphotransferase" evidence="1">
    <location>
        <begin position="42"/>
        <end position="241"/>
    </location>
</feature>
<dbReference type="SUPFAM" id="SSF56112">
    <property type="entry name" value="Protein kinase-like (PK-like)"/>
    <property type="match status" value="1"/>
</dbReference>
<gene>
    <name evidence="2" type="ORF">DMA12_07645</name>
</gene>
<dbReference type="AlphaFoldDB" id="A0A428WXX4"/>
<keyword evidence="3" id="KW-1185">Reference proteome</keyword>
<dbReference type="EMBL" id="QHHU01000008">
    <property type="protein sequence ID" value="RSM47909.1"/>
    <property type="molecule type" value="Genomic_DNA"/>
</dbReference>